<dbReference type="AlphaFoldDB" id="D7BA51"/>
<name>D7BA51_ALLS1</name>
<organism evidence="1 2">
    <name type="scientific">Allomeiothermus silvanus (strain ATCC 700542 / DSM 9946 / NBRC 106475 / NCIMB 13440 / VI-R2)</name>
    <name type="common">Thermus silvanus</name>
    <dbReference type="NCBI Taxonomy" id="526227"/>
    <lineage>
        <taxon>Bacteria</taxon>
        <taxon>Thermotogati</taxon>
        <taxon>Deinococcota</taxon>
        <taxon>Deinococci</taxon>
        <taxon>Thermales</taxon>
        <taxon>Thermaceae</taxon>
        <taxon>Allomeiothermus</taxon>
    </lineage>
</organism>
<dbReference type="GO" id="GO:0016301">
    <property type="term" value="F:kinase activity"/>
    <property type="evidence" value="ECO:0007669"/>
    <property type="project" value="UniProtKB-KW"/>
</dbReference>
<reference evidence="1 2" key="1">
    <citation type="journal article" date="2010" name="Stand. Genomic Sci.">
        <title>Complete genome sequence of Meiothermus silvanus type strain (VI-R2).</title>
        <authorList>
            <person name="Sikorski J."/>
            <person name="Tindall B.J."/>
            <person name="Lowry S."/>
            <person name="Lucas S."/>
            <person name="Nolan M."/>
            <person name="Copeland A."/>
            <person name="Glavina Del Rio T."/>
            <person name="Tice H."/>
            <person name="Cheng J.F."/>
            <person name="Han C."/>
            <person name="Pitluck S."/>
            <person name="Liolios K."/>
            <person name="Ivanova N."/>
            <person name="Mavromatis K."/>
            <person name="Mikhailova N."/>
            <person name="Pati A."/>
            <person name="Goodwin L."/>
            <person name="Chen A."/>
            <person name="Palaniappan K."/>
            <person name="Land M."/>
            <person name="Hauser L."/>
            <person name="Chang Y.J."/>
            <person name="Jeffries C.D."/>
            <person name="Rohde M."/>
            <person name="Goker M."/>
            <person name="Woyke T."/>
            <person name="Bristow J."/>
            <person name="Eisen J.A."/>
            <person name="Markowitz V."/>
            <person name="Hugenholtz P."/>
            <person name="Kyrpides N.C."/>
            <person name="Klenk H.P."/>
            <person name="Lapidus A."/>
        </authorList>
    </citation>
    <scope>NUCLEOTIDE SEQUENCE [LARGE SCALE GENOMIC DNA]</scope>
    <source>
        <strain evidence="2">ATCC 700542 / DSM 9946 / VI-R2</strain>
    </source>
</reference>
<keyword evidence="1" id="KW-0418">Kinase</keyword>
<dbReference type="EMBL" id="CP002042">
    <property type="protein sequence ID" value="ADH62485.1"/>
    <property type="molecule type" value="Genomic_DNA"/>
</dbReference>
<dbReference type="KEGG" id="msv:Mesil_0556"/>
<dbReference type="HOGENOM" id="CLU_1729216_0_0_0"/>
<dbReference type="eggNOG" id="ENOG502ZV3R">
    <property type="taxonomic scope" value="Bacteria"/>
</dbReference>
<keyword evidence="1" id="KW-0808">Transferase</keyword>
<dbReference type="OrthoDB" id="281660at2"/>
<evidence type="ECO:0000313" key="1">
    <source>
        <dbReference type="EMBL" id="ADH62485.1"/>
    </source>
</evidence>
<evidence type="ECO:0000313" key="2">
    <source>
        <dbReference type="Proteomes" id="UP000001916"/>
    </source>
</evidence>
<dbReference type="RefSeq" id="WP_013157079.1">
    <property type="nucleotide sequence ID" value="NC_014212.1"/>
</dbReference>
<protein>
    <submittedName>
        <fullName evidence="1">Multi-sensor hybrid histidine kinase</fullName>
    </submittedName>
</protein>
<keyword evidence="2" id="KW-1185">Reference proteome</keyword>
<dbReference type="Proteomes" id="UP000001916">
    <property type="component" value="Chromosome"/>
</dbReference>
<sequence>MSTKAQIVVEDLEAIKLYKHCDGYPAGVLPVLEPCVEAFLQRRGWDPEYLLARLVMAFGLAEEPQRQTGFLGYGLSGEWYADIEWIYRVRRDGSIEVRRTKESWWDAPEDEPWERHARLLTGEEVAEWQKAHRAEEERKAMRAFYGLEEEV</sequence>
<gene>
    <name evidence="1" type="ordered locus">Mesil_0556</name>
</gene>
<dbReference type="STRING" id="526227.Mesil_0556"/>
<proteinExistence type="predicted"/>
<accession>D7BA51</accession>